<feature type="compositionally biased region" description="Pro residues" evidence="2">
    <location>
        <begin position="630"/>
        <end position="640"/>
    </location>
</feature>
<dbReference type="Pfam" id="PF00995">
    <property type="entry name" value="Sec1"/>
    <property type="match status" value="1"/>
</dbReference>
<evidence type="ECO:0000313" key="3">
    <source>
        <dbReference type="EMBL" id="KAF2162764.1"/>
    </source>
</evidence>
<dbReference type="Gene3D" id="3.40.50.1910">
    <property type="match status" value="1"/>
</dbReference>
<dbReference type="InterPro" id="IPR027482">
    <property type="entry name" value="Sec1-like_dom2"/>
</dbReference>
<organism evidence="3 4">
    <name type="scientific">Zasmidium cellare ATCC 36951</name>
    <dbReference type="NCBI Taxonomy" id="1080233"/>
    <lineage>
        <taxon>Eukaryota</taxon>
        <taxon>Fungi</taxon>
        <taxon>Dikarya</taxon>
        <taxon>Ascomycota</taxon>
        <taxon>Pezizomycotina</taxon>
        <taxon>Dothideomycetes</taxon>
        <taxon>Dothideomycetidae</taxon>
        <taxon>Mycosphaerellales</taxon>
        <taxon>Mycosphaerellaceae</taxon>
        <taxon>Zasmidium</taxon>
    </lineage>
</organism>
<protein>
    <recommendedName>
        <fullName evidence="5">Sec1-like protein</fullName>
    </recommendedName>
</protein>
<proteinExistence type="inferred from homology"/>
<dbReference type="Proteomes" id="UP000799537">
    <property type="component" value="Unassembled WGS sequence"/>
</dbReference>
<dbReference type="GO" id="GO:0016192">
    <property type="term" value="P:vesicle-mediated transport"/>
    <property type="evidence" value="ECO:0007669"/>
    <property type="project" value="InterPro"/>
</dbReference>
<dbReference type="InterPro" id="IPR043154">
    <property type="entry name" value="Sec-1-like_dom1"/>
</dbReference>
<accession>A0A6A6C6L8</accession>
<dbReference type="OrthoDB" id="2228at2759"/>
<evidence type="ECO:0008006" key="5">
    <source>
        <dbReference type="Google" id="ProtNLM"/>
    </source>
</evidence>
<dbReference type="Gene3D" id="1.25.40.60">
    <property type="match status" value="1"/>
</dbReference>
<dbReference type="RefSeq" id="XP_033663653.1">
    <property type="nucleotide sequence ID" value="XM_033808377.1"/>
</dbReference>
<evidence type="ECO:0000256" key="2">
    <source>
        <dbReference type="SAM" id="MobiDB-lite"/>
    </source>
</evidence>
<feature type="compositionally biased region" description="Polar residues" evidence="2">
    <location>
        <begin position="659"/>
        <end position="674"/>
    </location>
</feature>
<feature type="region of interest" description="Disordered" evidence="2">
    <location>
        <begin position="460"/>
        <end position="481"/>
    </location>
</feature>
<dbReference type="InterPro" id="IPR043127">
    <property type="entry name" value="Sec-1-like_dom3a"/>
</dbReference>
<feature type="compositionally biased region" description="Pro residues" evidence="2">
    <location>
        <begin position="468"/>
        <end position="480"/>
    </location>
</feature>
<evidence type="ECO:0000313" key="4">
    <source>
        <dbReference type="Proteomes" id="UP000799537"/>
    </source>
</evidence>
<dbReference type="SUPFAM" id="SSF56815">
    <property type="entry name" value="Sec1/munc18-like (SM) proteins"/>
    <property type="match status" value="1"/>
</dbReference>
<feature type="region of interest" description="Disordered" evidence="2">
    <location>
        <begin position="613"/>
        <end position="702"/>
    </location>
</feature>
<feature type="compositionally biased region" description="Basic residues" evidence="2">
    <location>
        <begin position="689"/>
        <end position="702"/>
    </location>
</feature>
<dbReference type="PIRSF" id="PIRSF005715">
    <property type="entry name" value="VPS45_Sec1"/>
    <property type="match status" value="1"/>
</dbReference>
<dbReference type="PANTHER" id="PTHR11679">
    <property type="entry name" value="VESICLE PROTEIN SORTING-ASSOCIATED"/>
    <property type="match status" value="1"/>
</dbReference>
<reference evidence="3" key="1">
    <citation type="journal article" date="2020" name="Stud. Mycol.">
        <title>101 Dothideomycetes genomes: a test case for predicting lifestyles and emergence of pathogens.</title>
        <authorList>
            <person name="Haridas S."/>
            <person name="Albert R."/>
            <person name="Binder M."/>
            <person name="Bloem J."/>
            <person name="Labutti K."/>
            <person name="Salamov A."/>
            <person name="Andreopoulos B."/>
            <person name="Baker S."/>
            <person name="Barry K."/>
            <person name="Bills G."/>
            <person name="Bluhm B."/>
            <person name="Cannon C."/>
            <person name="Castanera R."/>
            <person name="Culley D."/>
            <person name="Daum C."/>
            <person name="Ezra D."/>
            <person name="Gonzalez J."/>
            <person name="Henrissat B."/>
            <person name="Kuo A."/>
            <person name="Liang C."/>
            <person name="Lipzen A."/>
            <person name="Lutzoni F."/>
            <person name="Magnuson J."/>
            <person name="Mondo S."/>
            <person name="Nolan M."/>
            <person name="Ohm R."/>
            <person name="Pangilinan J."/>
            <person name="Park H.-J."/>
            <person name="Ramirez L."/>
            <person name="Alfaro M."/>
            <person name="Sun H."/>
            <person name="Tritt A."/>
            <person name="Yoshinaga Y."/>
            <person name="Zwiers L.-H."/>
            <person name="Turgeon B."/>
            <person name="Goodwin S."/>
            <person name="Spatafora J."/>
            <person name="Crous P."/>
            <person name="Grigoriev I."/>
        </authorList>
    </citation>
    <scope>NUCLEOTIDE SEQUENCE</scope>
    <source>
        <strain evidence="3">ATCC 36951</strain>
    </source>
</reference>
<dbReference type="EMBL" id="ML993612">
    <property type="protein sequence ID" value="KAF2162764.1"/>
    <property type="molecule type" value="Genomic_DNA"/>
</dbReference>
<sequence length="702" mass="79859">MVSIIDQQREIFLGTLRHITRGDWKVLVLDHDSKRLLDNVIDQDAILNENITNIEQITDRRQINRDVDAIYLLTPQPHIVDCVLADLEKRKYRKAHLVWTSLLHPSLRDRIDKSPAVRDQIALFKVLNAEFYPRESHLVTFRDPWSFPVLFHPACNNLVRQHMEDIAQKVVGVCVALGEYPTIRYYRPKAPSHEASILCSHLARFVQDELDLYAKFHEDFPPQTTRPRGALYIVDRSIDLFAPLLHEFTYQAMAHDLLPIKEGDKLSYKTVINDGQHDQEEKDVEITEKDKIWVENRHRHMKDTIDKLMADFQRFIKDNPNFTKTEDATSLNAIKDMLAGLPQFQELKEAYALHLSMAQESMNRFQKFKLADLASVEQILATGLDEDYKKPKGIADQVIRMLDEDDIQPPDRLRLLMMFLLYKDGLIPADLQKLLAHAQLPPQDSEKIHNLELVGARTSRNLKDSRPGPLPIFPQKPPPATTMEEYALSRFEPALQNLLEAHASNTLDATAFPYTKPPLDMGTEMRMESATSLRSAKPTWAKTRANVSTENRQRVVVFMAGGATYSEARACYNVGKATNREVYLTTSHMLTPGLFIRQVGDLSTDKRRLNIPMEMPKPQAPRHLFEADPQPRPAQPPPQPQQKVASPAPPTHAMGAINLNGSANGQPQSTTAGKANSGAKLTKDPEKKEKKKHHFGFGKHKS</sequence>
<dbReference type="Gene3D" id="3.40.50.2060">
    <property type="match status" value="1"/>
</dbReference>
<dbReference type="GeneID" id="54561649"/>
<dbReference type="AlphaFoldDB" id="A0A6A6C6L8"/>
<keyword evidence="4" id="KW-1185">Reference proteome</keyword>
<dbReference type="InterPro" id="IPR036045">
    <property type="entry name" value="Sec1-like_sf"/>
</dbReference>
<gene>
    <name evidence="3" type="ORF">M409DRAFT_27003</name>
</gene>
<comment type="similarity">
    <text evidence="1">Belongs to the STXBP/unc-18/SEC1 family.</text>
</comment>
<evidence type="ECO:0000256" key="1">
    <source>
        <dbReference type="ARBA" id="ARBA00009884"/>
    </source>
</evidence>
<dbReference type="Gene3D" id="3.90.830.10">
    <property type="entry name" value="Syntaxin Binding Protein 1, Chain A, domain 2"/>
    <property type="match status" value="1"/>
</dbReference>
<dbReference type="InterPro" id="IPR001619">
    <property type="entry name" value="Sec1-like"/>
</dbReference>
<name>A0A6A6C6L8_ZASCE</name>